<evidence type="ECO:0000259" key="5">
    <source>
        <dbReference type="Pfam" id="PF00591"/>
    </source>
</evidence>
<dbReference type="GO" id="GO:0004048">
    <property type="term" value="F:anthranilate phosphoribosyltransferase activity"/>
    <property type="evidence" value="ECO:0007669"/>
    <property type="project" value="UniProtKB-UniRule"/>
</dbReference>
<feature type="binding site" evidence="4">
    <location>
        <position position="87"/>
    </location>
    <ligand>
        <name>5-phospho-alpha-D-ribose 1-diphosphate</name>
        <dbReference type="ChEBI" id="CHEBI:58017"/>
    </ligand>
</feature>
<dbReference type="InterPro" id="IPR035902">
    <property type="entry name" value="Nuc_phospho_transferase"/>
</dbReference>
<reference evidence="7 8" key="1">
    <citation type="journal article" date="2018" name="Genome Biol. Evol.">
        <title>Cladogenesis and Genomic Streamlining in Extracellular Endosymbionts of Tropical Stink Bugs.</title>
        <authorList>
            <person name="Otero-Bravo A."/>
            <person name="Goffredi S."/>
            <person name="Sabree Z.L."/>
        </authorList>
    </citation>
    <scope>NUCLEOTIDE SEQUENCE [LARGE SCALE GENOMIC DNA]</scope>
    <source>
        <strain evidence="7 8">SoEL</strain>
    </source>
</reference>
<dbReference type="PANTHER" id="PTHR43285:SF2">
    <property type="entry name" value="ANTHRANILATE PHOSPHORIBOSYLTRANSFERASE"/>
    <property type="match status" value="1"/>
</dbReference>
<dbReference type="SUPFAM" id="SSF47648">
    <property type="entry name" value="Nucleoside phosphorylase/phosphoribosyltransferase N-terminal domain"/>
    <property type="match status" value="1"/>
</dbReference>
<evidence type="ECO:0000256" key="2">
    <source>
        <dbReference type="ARBA" id="ARBA00022679"/>
    </source>
</evidence>
<dbReference type="GO" id="GO:0000287">
    <property type="term" value="F:magnesium ion binding"/>
    <property type="evidence" value="ECO:0007669"/>
    <property type="project" value="UniProtKB-UniRule"/>
</dbReference>
<accession>A0A2P5SWU9</accession>
<dbReference type="AlphaFoldDB" id="A0A2P5SWU9"/>
<evidence type="ECO:0000256" key="3">
    <source>
        <dbReference type="ARBA" id="ARBA00022822"/>
    </source>
</evidence>
<feature type="binding site" evidence="4">
    <location>
        <begin position="89"/>
        <end position="92"/>
    </location>
    <ligand>
        <name>5-phospho-alpha-D-ribose 1-diphosphate</name>
        <dbReference type="ChEBI" id="CHEBI:58017"/>
    </ligand>
</feature>
<comment type="function">
    <text evidence="4">Catalyzes the transfer of the phosphoribosyl group of 5-phosphorylribose-1-pyrophosphate (PRPP) to anthranilate to yield N-(5'-phosphoribosyl)-anthranilate (PRA).</text>
</comment>
<feature type="binding site" evidence="4">
    <location>
        <position position="91"/>
    </location>
    <ligand>
        <name>Mg(2+)</name>
        <dbReference type="ChEBI" id="CHEBI:18420"/>
        <label>1</label>
    </ligand>
</feature>
<dbReference type="OrthoDB" id="9806430at2"/>
<evidence type="ECO:0000256" key="4">
    <source>
        <dbReference type="HAMAP-Rule" id="MF_00211"/>
    </source>
</evidence>
<dbReference type="Gene3D" id="3.40.1030.10">
    <property type="entry name" value="Nucleoside phosphorylase/phosphoribosyltransferase catalytic domain"/>
    <property type="match status" value="1"/>
</dbReference>
<dbReference type="UniPathway" id="UPA00035">
    <property type="reaction ID" value="UER00041"/>
</dbReference>
<feature type="binding site" evidence="4">
    <location>
        <position position="224"/>
    </location>
    <ligand>
        <name>Mg(2+)</name>
        <dbReference type="ChEBI" id="CHEBI:18420"/>
        <label>1</label>
    </ligand>
</feature>
<feature type="binding site" evidence="4">
    <location>
        <position position="165"/>
    </location>
    <ligand>
        <name>anthranilate</name>
        <dbReference type="ChEBI" id="CHEBI:16567"/>
        <label>2</label>
    </ligand>
</feature>
<comment type="pathway">
    <text evidence="4">Amino-acid biosynthesis; L-tryptophan biosynthesis; L-tryptophan from chorismate: step 2/5.</text>
</comment>
<feature type="domain" description="Glycosyl transferase family 3" evidence="5">
    <location>
        <begin position="73"/>
        <end position="322"/>
    </location>
</feature>
<dbReference type="SUPFAM" id="SSF52418">
    <property type="entry name" value="Nucleoside phosphorylase/phosphoribosyltransferase catalytic domain"/>
    <property type="match status" value="1"/>
</dbReference>
<feature type="binding site" evidence="4">
    <location>
        <position position="223"/>
    </location>
    <ligand>
        <name>Mg(2+)</name>
        <dbReference type="ChEBI" id="CHEBI:18420"/>
        <label>2</label>
    </ligand>
</feature>
<keyword evidence="4" id="KW-0460">Magnesium</keyword>
<comment type="similarity">
    <text evidence="4">Belongs to the anthranilate phosphoribosyltransferase family.</text>
</comment>
<keyword evidence="2 4" id="KW-0808">Transferase</keyword>
<name>A0A2P5SWU9_9GAMM</name>
<dbReference type="EMBL" id="PDKU01000001">
    <property type="protein sequence ID" value="PPI86780.1"/>
    <property type="molecule type" value="Genomic_DNA"/>
</dbReference>
<feature type="domain" description="Glycosyl transferase family 3 N-terminal" evidence="6">
    <location>
        <begin position="3"/>
        <end position="62"/>
    </location>
</feature>
<dbReference type="InterPro" id="IPR017459">
    <property type="entry name" value="Glycosyl_Trfase_fam3_N_dom"/>
</dbReference>
<evidence type="ECO:0000313" key="7">
    <source>
        <dbReference type="EMBL" id="PPI86780.1"/>
    </source>
</evidence>
<evidence type="ECO:0000259" key="6">
    <source>
        <dbReference type="Pfam" id="PF02885"/>
    </source>
</evidence>
<keyword evidence="4" id="KW-0028">Amino-acid biosynthesis</keyword>
<dbReference type="RefSeq" id="WP_136129945.1">
    <property type="nucleotide sequence ID" value="NZ_PDKU01000001.1"/>
</dbReference>
<dbReference type="InterPro" id="IPR005940">
    <property type="entry name" value="Anthranilate_Pribosyl_Tfrase"/>
</dbReference>
<dbReference type="PANTHER" id="PTHR43285">
    <property type="entry name" value="ANTHRANILATE PHOSPHORIBOSYLTRANSFERASE"/>
    <property type="match status" value="1"/>
</dbReference>
<keyword evidence="3 4" id="KW-0822">Tryptophan biosynthesis</keyword>
<dbReference type="Pfam" id="PF00591">
    <property type="entry name" value="Glycos_transf_3"/>
    <property type="match status" value="1"/>
</dbReference>
<comment type="catalytic activity">
    <reaction evidence="4">
        <text>N-(5-phospho-beta-D-ribosyl)anthranilate + diphosphate = 5-phospho-alpha-D-ribose 1-diphosphate + anthranilate</text>
        <dbReference type="Rhea" id="RHEA:11768"/>
        <dbReference type="ChEBI" id="CHEBI:16567"/>
        <dbReference type="ChEBI" id="CHEBI:18277"/>
        <dbReference type="ChEBI" id="CHEBI:33019"/>
        <dbReference type="ChEBI" id="CHEBI:58017"/>
        <dbReference type="EC" id="2.4.2.18"/>
    </reaction>
</comment>
<feature type="binding site" evidence="4">
    <location>
        <position position="79"/>
    </location>
    <ligand>
        <name>5-phospho-alpha-D-ribose 1-diphosphate</name>
        <dbReference type="ChEBI" id="CHEBI:58017"/>
    </ligand>
</feature>
<proteinExistence type="inferred from homology"/>
<comment type="subunit">
    <text evidence="4">Homodimer.</text>
</comment>
<keyword evidence="4" id="KW-0057">Aromatic amino acid biosynthesis</keyword>
<evidence type="ECO:0000256" key="1">
    <source>
        <dbReference type="ARBA" id="ARBA00022676"/>
    </source>
</evidence>
<gene>
    <name evidence="4 7" type="primary">trpD</name>
    <name evidence="7" type="ORF">CRV10_00795</name>
</gene>
<keyword evidence="1 4" id="KW-0328">Glycosyltransferase</keyword>
<keyword evidence="4" id="KW-0479">Metal-binding</keyword>
<keyword evidence="8" id="KW-1185">Reference proteome</keyword>
<comment type="caution">
    <text evidence="7">The sequence shown here is derived from an EMBL/GenBank/DDBJ whole genome shotgun (WGS) entry which is preliminary data.</text>
</comment>
<dbReference type="NCBIfam" id="TIGR01245">
    <property type="entry name" value="trpD"/>
    <property type="match status" value="1"/>
</dbReference>
<feature type="binding site" evidence="4">
    <location>
        <position position="79"/>
    </location>
    <ligand>
        <name>anthranilate</name>
        <dbReference type="ChEBI" id="CHEBI:16567"/>
        <label>1</label>
    </ligand>
</feature>
<evidence type="ECO:0000313" key="8">
    <source>
        <dbReference type="Proteomes" id="UP000296144"/>
    </source>
</evidence>
<comment type="caution">
    <text evidence="4">Lacks conserved residue(s) required for the propagation of feature annotation.</text>
</comment>
<organism evidence="7 8">
    <name type="scientific">Candidatus Pantoea edessiphila</name>
    <dbReference type="NCBI Taxonomy" id="2044610"/>
    <lineage>
        <taxon>Bacteria</taxon>
        <taxon>Pseudomonadati</taxon>
        <taxon>Pseudomonadota</taxon>
        <taxon>Gammaproteobacteria</taxon>
        <taxon>Enterobacterales</taxon>
        <taxon>Erwiniaceae</taxon>
        <taxon>Pantoea</taxon>
    </lineage>
</organism>
<sequence length="332" mass="36591">MNNILEKLYQSKILTKKEIYQLFEAINKGQLSSAQLAGALIAMKVRGESQEEIIEAVNYLLKNAKPFPRPNYIFADIVGTGGNANKSINISTASALVAATCGFKMIKHGSKGTSNNFGSSEILNAVGINLNISSREARQMLDELNICFLFAPRYHTGFYNAIEIRKQLKTSTIFNILGPLVNPARPPIAVIGVYSPKLLLPMINILKILDYQRAIVVHGGGMDEIVLYDANNIAELVNGKIIFYHLTPEDFGFRLHSKKLLTVNTPEENINNFIKLLKGNGQKNHEEIVAANVAMILKIFGNENLHNNAQLALNIIQSGKAYKLLLALASRG</sequence>
<dbReference type="InterPro" id="IPR000312">
    <property type="entry name" value="Glycosyl_Trfase_fam3"/>
</dbReference>
<feature type="binding site" evidence="4">
    <location>
        <position position="119"/>
    </location>
    <ligand>
        <name>5-phospho-alpha-D-ribose 1-diphosphate</name>
        <dbReference type="ChEBI" id="CHEBI:58017"/>
    </ligand>
</feature>
<dbReference type="Gene3D" id="1.20.970.10">
    <property type="entry name" value="Transferase, Pyrimidine Nucleoside Phosphorylase, Chain C"/>
    <property type="match status" value="1"/>
</dbReference>
<dbReference type="EC" id="2.4.2.18" evidence="4"/>
<dbReference type="GO" id="GO:0000162">
    <property type="term" value="P:L-tryptophan biosynthetic process"/>
    <property type="evidence" value="ECO:0007669"/>
    <property type="project" value="UniProtKB-UniRule"/>
</dbReference>
<dbReference type="GO" id="GO:0005829">
    <property type="term" value="C:cytosol"/>
    <property type="evidence" value="ECO:0007669"/>
    <property type="project" value="TreeGrafter"/>
</dbReference>
<dbReference type="Proteomes" id="UP000296144">
    <property type="component" value="Unassembled WGS sequence"/>
</dbReference>
<feature type="binding site" evidence="4">
    <location>
        <position position="224"/>
    </location>
    <ligand>
        <name>Mg(2+)</name>
        <dbReference type="ChEBI" id="CHEBI:18420"/>
        <label>2</label>
    </ligand>
</feature>
<feature type="binding site" evidence="4">
    <location>
        <begin position="82"/>
        <end position="83"/>
    </location>
    <ligand>
        <name>5-phospho-alpha-D-ribose 1-diphosphate</name>
        <dbReference type="ChEBI" id="CHEBI:58017"/>
    </ligand>
</feature>
<dbReference type="Pfam" id="PF02885">
    <property type="entry name" value="Glycos_trans_3N"/>
    <property type="match status" value="1"/>
</dbReference>
<dbReference type="InterPro" id="IPR036320">
    <property type="entry name" value="Glycosyl_Trfase_fam3_N_dom_sf"/>
</dbReference>
<dbReference type="HAMAP" id="MF_00211">
    <property type="entry name" value="TrpD"/>
    <property type="match status" value="1"/>
</dbReference>
<comment type="cofactor">
    <cofactor evidence="4">
        <name>Mg(2+)</name>
        <dbReference type="ChEBI" id="CHEBI:18420"/>
    </cofactor>
    <text evidence="4">Binds 2 magnesium ions per monomer.</text>
</comment>
<protein>
    <recommendedName>
        <fullName evidence="4">Anthranilate phosphoribosyltransferase</fullName>
        <ecNumber evidence="4">2.4.2.18</ecNumber>
    </recommendedName>
</protein>